<dbReference type="EMBL" id="JAQMFO010000049">
    <property type="protein sequence ID" value="MDB6374566.1"/>
    <property type="molecule type" value="Genomic_DNA"/>
</dbReference>
<evidence type="ECO:0000313" key="1">
    <source>
        <dbReference type="EMBL" id="MDB6374566.1"/>
    </source>
</evidence>
<accession>A0AAW6BP76</accession>
<dbReference type="AlphaFoldDB" id="A0AAW6BP76"/>
<proteinExistence type="predicted"/>
<evidence type="ECO:0000313" key="2">
    <source>
        <dbReference type="Proteomes" id="UP001212996"/>
    </source>
</evidence>
<dbReference type="RefSeq" id="WP_271867708.1">
    <property type="nucleotide sequence ID" value="NZ_JAQMFO010000049.1"/>
</dbReference>
<organism evidence="1 2">
    <name type="scientific">Photorhabdus bodei</name>
    <dbReference type="NCBI Taxonomy" id="2029681"/>
    <lineage>
        <taxon>Bacteria</taxon>
        <taxon>Pseudomonadati</taxon>
        <taxon>Pseudomonadota</taxon>
        <taxon>Gammaproteobacteria</taxon>
        <taxon>Enterobacterales</taxon>
        <taxon>Morganellaceae</taxon>
        <taxon>Photorhabdus</taxon>
    </lineage>
</organism>
<comment type="caution">
    <text evidence="1">The sequence shown here is derived from an EMBL/GenBank/DDBJ whole genome shotgun (WGS) entry which is preliminary data.</text>
</comment>
<gene>
    <name evidence="1" type="ORF">PH362_22245</name>
</gene>
<protein>
    <submittedName>
        <fullName evidence="1">Uncharacterized protein</fullName>
    </submittedName>
</protein>
<dbReference type="Proteomes" id="UP001212996">
    <property type="component" value="Unassembled WGS sequence"/>
</dbReference>
<sequence>MKIIWSRFLESVVDINGMTEEAAARTVLRNLIREKQIDPQSEQ</sequence>
<name>A0AAW6BP76_9GAMM</name>
<reference evidence="1" key="1">
    <citation type="submission" date="2023-01" db="EMBL/GenBank/DDBJ databases">
        <title>Genome sequencing of Photorhabdus bodei 09-20.</title>
        <authorList>
            <person name="Kalindamar S."/>
            <person name="Kumru S."/>
        </authorList>
    </citation>
    <scope>NUCLEOTIDE SEQUENCE</scope>
    <source>
        <strain evidence="1">09-20</strain>
    </source>
</reference>